<accession>A0ABW8Y2H8</accession>
<evidence type="ECO:0000313" key="3">
    <source>
        <dbReference type="Proteomes" id="UP001629058"/>
    </source>
</evidence>
<proteinExistence type="predicted"/>
<dbReference type="Proteomes" id="UP001629058">
    <property type="component" value="Unassembled WGS sequence"/>
</dbReference>
<reference evidence="2 3" key="1">
    <citation type="submission" date="2024-06" db="EMBL/GenBank/DDBJ databases">
        <authorList>
            <person name="Kaempfer P."/>
            <person name="Viver T."/>
        </authorList>
    </citation>
    <scope>NUCLEOTIDE SEQUENCE [LARGE SCALE GENOMIC DNA]</scope>
    <source>
        <strain evidence="2 3">ST-37</strain>
    </source>
</reference>
<feature type="region of interest" description="Disordered" evidence="1">
    <location>
        <begin position="1"/>
        <end position="20"/>
    </location>
</feature>
<evidence type="ECO:0000256" key="1">
    <source>
        <dbReference type="SAM" id="MobiDB-lite"/>
    </source>
</evidence>
<comment type="caution">
    <text evidence="2">The sequence shown here is derived from an EMBL/GenBank/DDBJ whole genome shotgun (WGS) entry which is preliminary data.</text>
</comment>
<name>A0ABW8Y2H8_9FLAO</name>
<organism evidence="2 3">
    <name type="scientific">Chryseobacterium terrae</name>
    <dbReference type="NCBI Taxonomy" id="3163299"/>
    <lineage>
        <taxon>Bacteria</taxon>
        <taxon>Pseudomonadati</taxon>
        <taxon>Bacteroidota</taxon>
        <taxon>Flavobacteriia</taxon>
        <taxon>Flavobacteriales</taxon>
        <taxon>Weeksellaceae</taxon>
        <taxon>Chryseobacterium group</taxon>
        <taxon>Chryseobacterium</taxon>
    </lineage>
</organism>
<dbReference type="EMBL" id="JBELPY010000003">
    <property type="protein sequence ID" value="MFL9833752.1"/>
    <property type="molecule type" value="Genomic_DNA"/>
</dbReference>
<evidence type="ECO:0000313" key="2">
    <source>
        <dbReference type="EMBL" id="MFL9833752.1"/>
    </source>
</evidence>
<sequence>MKKKENKKIKKNKENKDKQQKLKKLKIDISDLIDEMAYINENENILKSKKFLDNMYILDEE</sequence>
<gene>
    <name evidence="2" type="ORF">ABS765_06885</name>
</gene>
<feature type="compositionally biased region" description="Basic residues" evidence="1">
    <location>
        <begin position="1"/>
        <end position="11"/>
    </location>
</feature>
<keyword evidence="3" id="KW-1185">Reference proteome</keyword>
<dbReference type="RefSeq" id="WP_408088911.1">
    <property type="nucleotide sequence ID" value="NZ_JBELPY010000003.1"/>
</dbReference>
<protein>
    <submittedName>
        <fullName evidence="2">Uncharacterized protein</fullName>
    </submittedName>
</protein>